<organism evidence="4 5">
    <name type="scientific">Arthrobacter deserti</name>
    <dbReference type="NCBI Taxonomy" id="1742687"/>
    <lineage>
        <taxon>Bacteria</taxon>
        <taxon>Bacillati</taxon>
        <taxon>Actinomycetota</taxon>
        <taxon>Actinomycetes</taxon>
        <taxon>Micrococcales</taxon>
        <taxon>Micrococcaceae</taxon>
        <taxon>Arthrobacter</taxon>
    </lineage>
</organism>
<keyword evidence="2" id="KW-0560">Oxidoreductase</keyword>
<accession>A0ABX1JVA2</accession>
<comment type="similarity">
    <text evidence="1">Belongs to the aldehyde dehydrogenase family.</text>
</comment>
<dbReference type="Pfam" id="PF00171">
    <property type="entry name" value="Aldedh"/>
    <property type="match status" value="1"/>
</dbReference>
<dbReference type="EMBL" id="JAAZSR010000462">
    <property type="protein sequence ID" value="NKX52256.1"/>
    <property type="molecule type" value="Genomic_DNA"/>
</dbReference>
<feature type="non-terminal residue" evidence="4">
    <location>
        <position position="1"/>
    </location>
</feature>
<evidence type="ECO:0000313" key="5">
    <source>
        <dbReference type="Proteomes" id="UP000523795"/>
    </source>
</evidence>
<dbReference type="SUPFAM" id="SSF53720">
    <property type="entry name" value="ALDH-like"/>
    <property type="match status" value="1"/>
</dbReference>
<dbReference type="InterPro" id="IPR016163">
    <property type="entry name" value="Ald_DH_C"/>
</dbReference>
<evidence type="ECO:0000313" key="4">
    <source>
        <dbReference type="EMBL" id="NKX52256.1"/>
    </source>
</evidence>
<protein>
    <submittedName>
        <fullName evidence="4">Aldehyde dehydrogenase family protein</fullName>
    </submittedName>
</protein>
<dbReference type="InterPro" id="IPR016161">
    <property type="entry name" value="Ald_DH/histidinol_DH"/>
</dbReference>
<feature type="domain" description="Aldehyde dehydrogenase" evidence="3">
    <location>
        <begin position="3"/>
        <end position="95"/>
    </location>
</feature>
<keyword evidence="5" id="KW-1185">Reference proteome</keyword>
<dbReference type="Gene3D" id="3.40.309.10">
    <property type="entry name" value="Aldehyde Dehydrogenase, Chain A, domain 2"/>
    <property type="match status" value="1"/>
</dbReference>
<evidence type="ECO:0000256" key="1">
    <source>
        <dbReference type="ARBA" id="ARBA00009986"/>
    </source>
</evidence>
<comment type="caution">
    <text evidence="4">The sequence shown here is derived from an EMBL/GenBank/DDBJ whole genome shotgun (WGS) entry which is preliminary data.</text>
</comment>
<sequence>AAETTMGPMHTASQLQLVRGLVDSAVGSGARVIPGGTRGSALPGHFLPPTVVADGEPGMDLVEQEQFGAALPIVAYDDLDATVAQVNAGDFGLGA</sequence>
<dbReference type="Proteomes" id="UP000523795">
    <property type="component" value="Unassembled WGS sequence"/>
</dbReference>
<evidence type="ECO:0000256" key="2">
    <source>
        <dbReference type="ARBA" id="ARBA00023002"/>
    </source>
</evidence>
<evidence type="ECO:0000259" key="3">
    <source>
        <dbReference type="Pfam" id="PF00171"/>
    </source>
</evidence>
<reference evidence="4 5" key="1">
    <citation type="submission" date="2020-04" db="EMBL/GenBank/DDBJ databases">
        <authorList>
            <person name="Liu S."/>
        </authorList>
    </citation>
    <scope>NUCLEOTIDE SEQUENCE [LARGE SCALE GENOMIC DNA]</scope>
    <source>
        <strain evidence="4 5">CGMCC 1.15091</strain>
    </source>
</reference>
<gene>
    <name evidence="4" type="ORF">HER39_17105</name>
</gene>
<feature type="non-terminal residue" evidence="4">
    <location>
        <position position="95"/>
    </location>
</feature>
<proteinExistence type="inferred from homology"/>
<dbReference type="InterPro" id="IPR015590">
    <property type="entry name" value="Aldehyde_DH_dom"/>
</dbReference>
<dbReference type="PANTHER" id="PTHR42991:SF1">
    <property type="entry name" value="ALDEHYDE DEHYDROGENASE"/>
    <property type="match status" value="1"/>
</dbReference>
<name>A0ABX1JVA2_9MICC</name>
<dbReference type="InterPro" id="IPR051020">
    <property type="entry name" value="ALDH-related_metabolic_enz"/>
</dbReference>
<dbReference type="PANTHER" id="PTHR42991">
    <property type="entry name" value="ALDEHYDE DEHYDROGENASE"/>
    <property type="match status" value="1"/>
</dbReference>